<dbReference type="EMBL" id="QVFU01000028">
    <property type="protein sequence ID" value="RFS44537.1"/>
    <property type="molecule type" value="Genomic_DNA"/>
</dbReference>
<evidence type="ECO:0000256" key="2">
    <source>
        <dbReference type="ARBA" id="ARBA00022553"/>
    </source>
</evidence>
<evidence type="ECO:0000313" key="4">
    <source>
        <dbReference type="EMBL" id="RFS44537.1"/>
    </source>
</evidence>
<dbReference type="GO" id="GO:0031177">
    <property type="term" value="F:phosphopantetheine binding"/>
    <property type="evidence" value="ECO:0007669"/>
    <property type="project" value="InterPro"/>
</dbReference>
<dbReference type="RefSeq" id="WP_117229877.1">
    <property type="nucleotide sequence ID" value="NZ_CP061725.1"/>
</dbReference>
<name>A0A372FUR2_9ACTN</name>
<keyword evidence="1" id="KW-0596">Phosphopantetheine</keyword>
<dbReference type="InterPro" id="IPR020806">
    <property type="entry name" value="PKS_PP-bd"/>
</dbReference>
<dbReference type="SUPFAM" id="SSF47336">
    <property type="entry name" value="ACP-like"/>
    <property type="match status" value="1"/>
</dbReference>
<evidence type="ECO:0000256" key="1">
    <source>
        <dbReference type="ARBA" id="ARBA00022450"/>
    </source>
</evidence>
<dbReference type="InterPro" id="IPR009081">
    <property type="entry name" value="PP-bd_ACP"/>
</dbReference>
<organism evidence="4 5">
    <name type="scientific">Micromonospora craniellae</name>
    <dbReference type="NCBI Taxonomy" id="2294034"/>
    <lineage>
        <taxon>Bacteria</taxon>
        <taxon>Bacillati</taxon>
        <taxon>Actinomycetota</taxon>
        <taxon>Actinomycetes</taxon>
        <taxon>Micromonosporales</taxon>
        <taxon>Micromonosporaceae</taxon>
        <taxon>Micromonospora</taxon>
    </lineage>
</organism>
<reference evidence="4 5" key="1">
    <citation type="submission" date="2018-08" db="EMBL/GenBank/DDBJ databases">
        <title>Verrucosispora craniellae sp. nov., isolated from a marine sponge in the South China Sea.</title>
        <authorList>
            <person name="Li L."/>
            <person name="Lin H.W."/>
        </authorList>
    </citation>
    <scope>NUCLEOTIDE SEQUENCE [LARGE SCALE GENOMIC DNA]</scope>
    <source>
        <strain evidence="4 5">LHW63014</strain>
    </source>
</reference>
<dbReference type="PROSITE" id="PS50075">
    <property type="entry name" value="CARRIER"/>
    <property type="match status" value="1"/>
</dbReference>
<keyword evidence="5" id="KW-1185">Reference proteome</keyword>
<sequence length="96" mass="10568">MTETIVQGQPQAPAVDEAVVASVRTALAAVLKRDVATITPDTRLFDDLGLDSTSVLELLLELENELGAEFDPDDLEQRHFETVTTLSEYVNEHVSR</sequence>
<dbReference type="InterPro" id="IPR036736">
    <property type="entry name" value="ACP-like_sf"/>
</dbReference>
<accession>A0A372FUR2</accession>
<dbReference type="OrthoDB" id="3395224at2"/>
<dbReference type="Pfam" id="PF00550">
    <property type="entry name" value="PP-binding"/>
    <property type="match status" value="1"/>
</dbReference>
<keyword evidence="2" id="KW-0597">Phosphoprotein</keyword>
<dbReference type="Gene3D" id="1.10.1200.10">
    <property type="entry name" value="ACP-like"/>
    <property type="match status" value="1"/>
</dbReference>
<dbReference type="Proteomes" id="UP000262621">
    <property type="component" value="Unassembled WGS sequence"/>
</dbReference>
<protein>
    <submittedName>
        <fullName evidence="4">Acyl carrier protein</fullName>
    </submittedName>
</protein>
<dbReference type="AlphaFoldDB" id="A0A372FUR2"/>
<feature type="domain" description="Carrier" evidence="3">
    <location>
        <begin position="17"/>
        <end position="94"/>
    </location>
</feature>
<evidence type="ECO:0000313" key="5">
    <source>
        <dbReference type="Proteomes" id="UP000262621"/>
    </source>
</evidence>
<evidence type="ECO:0000259" key="3">
    <source>
        <dbReference type="PROSITE" id="PS50075"/>
    </source>
</evidence>
<gene>
    <name evidence="4" type="ORF">D0Q02_21775</name>
</gene>
<dbReference type="SMART" id="SM00823">
    <property type="entry name" value="PKS_PP"/>
    <property type="match status" value="1"/>
</dbReference>
<proteinExistence type="predicted"/>
<comment type="caution">
    <text evidence="4">The sequence shown here is derived from an EMBL/GenBank/DDBJ whole genome shotgun (WGS) entry which is preliminary data.</text>
</comment>